<feature type="compositionally biased region" description="Polar residues" evidence="6">
    <location>
        <begin position="69"/>
        <end position="83"/>
    </location>
</feature>
<evidence type="ECO:0000256" key="4">
    <source>
        <dbReference type="ARBA" id="ARBA00022833"/>
    </source>
</evidence>
<evidence type="ECO:0000256" key="5">
    <source>
        <dbReference type="ARBA" id="ARBA00023125"/>
    </source>
</evidence>
<keyword evidence="2" id="KW-0479">Metal-binding</keyword>
<dbReference type="Proteomes" id="UP001152759">
    <property type="component" value="Chromosome 4"/>
</dbReference>
<feature type="compositionally biased region" description="Basic residues" evidence="6">
    <location>
        <begin position="1"/>
        <end position="10"/>
    </location>
</feature>
<evidence type="ECO:0000256" key="1">
    <source>
        <dbReference type="ARBA" id="ARBA00005690"/>
    </source>
</evidence>
<organism evidence="7 8">
    <name type="scientific">Bemisia tabaci</name>
    <name type="common">Sweetpotato whitefly</name>
    <name type="synonym">Aleurodes tabaci</name>
    <dbReference type="NCBI Taxonomy" id="7038"/>
    <lineage>
        <taxon>Eukaryota</taxon>
        <taxon>Metazoa</taxon>
        <taxon>Ecdysozoa</taxon>
        <taxon>Arthropoda</taxon>
        <taxon>Hexapoda</taxon>
        <taxon>Insecta</taxon>
        <taxon>Pterygota</taxon>
        <taxon>Neoptera</taxon>
        <taxon>Paraneoptera</taxon>
        <taxon>Hemiptera</taxon>
        <taxon>Sternorrhyncha</taxon>
        <taxon>Aleyrodoidea</taxon>
        <taxon>Aleyrodidae</taxon>
        <taxon>Aleyrodinae</taxon>
        <taxon>Bemisia</taxon>
    </lineage>
</organism>
<dbReference type="GO" id="GO:0008270">
    <property type="term" value="F:zinc ion binding"/>
    <property type="evidence" value="ECO:0007669"/>
    <property type="project" value="UniProtKB-KW"/>
</dbReference>
<keyword evidence="5" id="KW-0238">DNA-binding</keyword>
<feature type="compositionally biased region" description="Polar residues" evidence="6">
    <location>
        <begin position="172"/>
        <end position="182"/>
    </location>
</feature>
<accession>A0A9P0F3V5</accession>
<name>A0A9P0F3V5_BEMTA</name>
<feature type="region of interest" description="Disordered" evidence="6">
    <location>
        <begin position="1"/>
        <end position="88"/>
    </location>
</feature>
<dbReference type="AlphaFoldDB" id="A0A9P0F3V5"/>
<feature type="region of interest" description="Disordered" evidence="6">
    <location>
        <begin position="137"/>
        <end position="182"/>
    </location>
</feature>
<evidence type="ECO:0000313" key="8">
    <source>
        <dbReference type="Proteomes" id="UP001152759"/>
    </source>
</evidence>
<comment type="similarity">
    <text evidence="1">Belongs to the replication factor A protein 1 family.</text>
</comment>
<evidence type="ECO:0000313" key="7">
    <source>
        <dbReference type="EMBL" id="CAH0387820.1"/>
    </source>
</evidence>
<dbReference type="EMBL" id="OU963865">
    <property type="protein sequence ID" value="CAH0387820.1"/>
    <property type="molecule type" value="Genomic_DNA"/>
</dbReference>
<dbReference type="InterPro" id="IPR012340">
    <property type="entry name" value="NA-bd_OB-fold"/>
</dbReference>
<evidence type="ECO:0000256" key="2">
    <source>
        <dbReference type="ARBA" id="ARBA00022723"/>
    </source>
</evidence>
<keyword evidence="4" id="KW-0862">Zinc</keyword>
<proteinExistence type="inferred from homology"/>
<evidence type="ECO:0000256" key="3">
    <source>
        <dbReference type="ARBA" id="ARBA00022771"/>
    </source>
</evidence>
<reference evidence="7" key="1">
    <citation type="submission" date="2021-12" db="EMBL/GenBank/DDBJ databases">
        <authorList>
            <person name="King R."/>
        </authorList>
    </citation>
    <scope>NUCLEOTIDE SEQUENCE</scope>
</reference>
<feature type="compositionally biased region" description="Basic and acidic residues" evidence="6">
    <location>
        <begin position="150"/>
        <end position="169"/>
    </location>
</feature>
<protein>
    <submittedName>
        <fullName evidence="7">Uncharacterized protein</fullName>
    </submittedName>
</protein>
<feature type="compositionally biased region" description="Basic residues" evidence="6">
    <location>
        <begin position="43"/>
        <end position="65"/>
    </location>
</feature>
<keyword evidence="8" id="KW-1185">Reference proteome</keyword>
<evidence type="ECO:0000256" key="6">
    <source>
        <dbReference type="SAM" id="MobiDB-lite"/>
    </source>
</evidence>
<keyword evidence="3" id="KW-0863">Zinc-finger</keyword>
<feature type="compositionally biased region" description="Basic and acidic residues" evidence="6">
    <location>
        <begin position="18"/>
        <end position="28"/>
    </location>
</feature>
<dbReference type="GO" id="GO:0003677">
    <property type="term" value="F:DNA binding"/>
    <property type="evidence" value="ECO:0007669"/>
    <property type="project" value="UniProtKB-KW"/>
</dbReference>
<dbReference type="Gene3D" id="2.40.50.140">
    <property type="entry name" value="Nucleic acid-binding proteins"/>
    <property type="match status" value="2"/>
</dbReference>
<sequence length="416" mass="47138">MFLCMARKHQPSVPDAASKSKVEVKKGDPFIQPSSHSSQSSVKPKKLKNLKRRKGDRKFLPRKKMKEGAQTSWTITETQPSLSDNEHLNNGEKIAVSDSSKNSSICKTGNIKRTRVFSDSGSDDEEQISVRRTGNINKKLFLSDSESDNEEQRKESSPNDTDTHHHSEEFNDTTPPETWQMSDFTENTDTHQVTPISDVDVGITDTWQIKGKVIMLTNLTAYESPQKKGKFIKFVLKDQSGDILLTAFSEKASEIAQKVIFNETYEIENGIIKLANEKYRQYSKHKCEITCTSKTRITKINSSEVPVEDIIIEFTDFETASNLPEYSTVNIRGKVIEVFEPDKVYSTRLDKSYEKKSVLVKGECGNTLFVDLWGSSMNDINVKDLNRNVKIINGKINYFQSVARVSTTGGYIQLFR</sequence>
<dbReference type="SUPFAM" id="SSF50249">
    <property type="entry name" value="Nucleic acid-binding proteins"/>
    <property type="match status" value="2"/>
</dbReference>
<dbReference type="FunFam" id="2.40.50.140:FF:000041">
    <property type="entry name" value="Replication protein A subunit"/>
    <property type="match status" value="1"/>
</dbReference>
<gene>
    <name evidence="7" type="ORF">BEMITA_LOCUS6788</name>
</gene>